<dbReference type="Proteomes" id="UP001501081">
    <property type="component" value="Unassembled WGS sequence"/>
</dbReference>
<sequence length="98" mass="11093">MINVGGFFFTKKLKFLKPNLNGTCYYKDKKGFIMSQQSTFDSKEEFIMVADEQNRNYWAATLGVSIETLKSAIRACKSTTVKSVRNYLDSSSKIAIQA</sequence>
<name>A0ABP7PEI9_9SPHI</name>
<dbReference type="EMBL" id="BAABAK010000009">
    <property type="protein sequence ID" value="GAA3964386.1"/>
    <property type="molecule type" value="Genomic_DNA"/>
</dbReference>
<reference evidence="2" key="1">
    <citation type="journal article" date="2019" name="Int. J. Syst. Evol. Microbiol.">
        <title>The Global Catalogue of Microorganisms (GCM) 10K type strain sequencing project: providing services to taxonomists for standard genome sequencing and annotation.</title>
        <authorList>
            <consortium name="The Broad Institute Genomics Platform"/>
            <consortium name="The Broad Institute Genome Sequencing Center for Infectious Disease"/>
            <person name="Wu L."/>
            <person name="Ma J."/>
        </authorList>
    </citation>
    <scope>NUCLEOTIDE SEQUENCE [LARGE SCALE GENOMIC DNA]</scope>
    <source>
        <strain evidence="2">JCM 17338</strain>
    </source>
</reference>
<evidence type="ECO:0008006" key="3">
    <source>
        <dbReference type="Google" id="ProtNLM"/>
    </source>
</evidence>
<gene>
    <name evidence="1" type="ORF">GCM10022246_16940</name>
</gene>
<evidence type="ECO:0000313" key="1">
    <source>
        <dbReference type="EMBL" id="GAA3964386.1"/>
    </source>
</evidence>
<evidence type="ECO:0000313" key="2">
    <source>
        <dbReference type="Proteomes" id="UP001501081"/>
    </source>
</evidence>
<comment type="caution">
    <text evidence="1">The sequence shown here is derived from an EMBL/GenBank/DDBJ whole genome shotgun (WGS) entry which is preliminary data.</text>
</comment>
<dbReference type="InterPro" id="IPR022037">
    <property type="entry name" value="DUF3606"/>
</dbReference>
<proteinExistence type="predicted"/>
<keyword evidence="2" id="KW-1185">Reference proteome</keyword>
<organism evidence="1 2">
    <name type="scientific">Pedobacter ginsengiterrae</name>
    <dbReference type="NCBI Taxonomy" id="871696"/>
    <lineage>
        <taxon>Bacteria</taxon>
        <taxon>Pseudomonadati</taxon>
        <taxon>Bacteroidota</taxon>
        <taxon>Sphingobacteriia</taxon>
        <taxon>Sphingobacteriales</taxon>
        <taxon>Sphingobacteriaceae</taxon>
        <taxon>Pedobacter</taxon>
    </lineage>
</organism>
<dbReference type="Pfam" id="PF12244">
    <property type="entry name" value="DUF3606"/>
    <property type="match status" value="1"/>
</dbReference>
<accession>A0ABP7PEI9</accession>
<protein>
    <recommendedName>
        <fullName evidence="3">DUF3606 domain-containing protein</fullName>
    </recommendedName>
</protein>